<dbReference type="SUPFAM" id="SSF50494">
    <property type="entry name" value="Trypsin-like serine proteases"/>
    <property type="match status" value="1"/>
</dbReference>
<organism evidence="7 8">
    <name type="scientific">Mytilus coruscus</name>
    <name type="common">Sea mussel</name>
    <dbReference type="NCBI Taxonomy" id="42192"/>
    <lineage>
        <taxon>Eukaryota</taxon>
        <taxon>Metazoa</taxon>
        <taxon>Spiralia</taxon>
        <taxon>Lophotrochozoa</taxon>
        <taxon>Mollusca</taxon>
        <taxon>Bivalvia</taxon>
        <taxon>Autobranchia</taxon>
        <taxon>Pteriomorphia</taxon>
        <taxon>Mytilida</taxon>
        <taxon>Mytiloidea</taxon>
        <taxon>Mytilidae</taxon>
        <taxon>Mytilinae</taxon>
        <taxon>Mytilus</taxon>
    </lineage>
</organism>
<dbReference type="EMBL" id="CACVKT020007594">
    <property type="protein sequence ID" value="CAC5408714.1"/>
    <property type="molecule type" value="Genomic_DNA"/>
</dbReference>
<proteinExistence type="predicted"/>
<evidence type="ECO:0000259" key="6">
    <source>
        <dbReference type="PROSITE" id="PS50240"/>
    </source>
</evidence>
<accession>A0A6J8DNI6</accession>
<evidence type="ECO:0000256" key="2">
    <source>
        <dbReference type="ARBA" id="ARBA00022801"/>
    </source>
</evidence>
<dbReference type="PANTHER" id="PTHR24252">
    <property type="entry name" value="ACROSIN-RELATED"/>
    <property type="match status" value="1"/>
</dbReference>
<dbReference type="CDD" id="cd00190">
    <property type="entry name" value="Tryp_SPc"/>
    <property type="match status" value="1"/>
</dbReference>
<dbReference type="Proteomes" id="UP000507470">
    <property type="component" value="Unassembled WGS sequence"/>
</dbReference>
<dbReference type="AlphaFoldDB" id="A0A6J8DNI6"/>
<dbReference type="GO" id="GO:0006508">
    <property type="term" value="P:proteolysis"/>
    <property type="evidence" value="ECO:0007669"/>
    <property type="project" value="UniProtKB-KW"/>
</dbReference>
<dbReference type="PROSITE" id="PS50240">
    <property type="entry name" value="TRYPSIN_DOM"/>
    <property type="match status" value="1"/>
</dbReference>
<keyword evidence="4" id="KW-0720">Serine protease</keyword>
<dbReference type="EC" id="3.4.21.34" evidence="7"/>
<evidence type="ECO:0000313" key="8">
    <source>
        <dbReference type="Proteomes" id="UP000507470"/>
    </source>
</evidence>
<protein>
    <submittedName>
        <fullName evidence="7">KLKB1</fullName>
        <ecNumber evidence="7">3.4.21.34</ecNumber>
    </submittedName>
</protein>
<evidence type="ECO:0000256" key="5">
    <source>
        <dbReference type="SAM" id="SignalP"/>
    </source>
</evidence>
<dbReference type="InterPro" id="IPR043504">
    <property type="entry name" value="Peptidase_S1_PA_chymotrypsin"/>
</dbReference>
<dbReference type="InterPro" id="IPR018114">
    <property type="entry name" value="TRYPSIN_HIS"/>
</dbReference>
<keyword evidence="3" id="KW-1015">Disulfide bond</keyword>
<dbReference type="FunFam" id="2.40.10.10:FF:000034">
    <property type="entry name" value="Eupolytin"/>
    <property type="match status" value="1"/>
</dbReference>
<keyword evidence="2 4" id="KW-0378">Hydrolase</keyword>
<dbReference type="Gene3D" id="2.40.10.10">
    <property type="entry name" value="Trypsin-like serine proteases"/>
    <property type="match status" value="1"/>
</dbReference>
<gene>
    <name evidence="7" type="ORF">MCOR_42083</name>
</gene>
<keyword evidence="1 4" id="KW-0645">Protease</keyword>
<dbReference type="OrthoDB" id="6020543at2759"/>
<dbReference type="PANTHER" id="PTHR24252:SF17">
    <property type="entry name" value="SUPPRESSOR OF TUMORIGENICITY 14 PROTEIN HOMOLOG-RELATED"/>
    <property type="match status" value="1"/>
</dbReference>
<name>A0A6J8DNI6_MYTCO</name>
<sequence>MHQELLLCGFVVIFMAAFTRAAVAKIVNGENADIEDCPWQISLQKYKDGEWKHVCGGSIIDERWILTATHCFNTSLTARNYRIAAGSSFLSRMTVYRSVKQIFVHEFFESPLEYDNDIMLLELWTPLSFGSTINKITLDKSKSNIFVGDICKVSGWGRVNVTKGSISHLDRLQQANLSVVTNENCALSYPGVNFDNSKICLQKNGTDVCFGDSGGPMVCEANDGINKLVGITSFGPDECDGSKPGGYTKVSFFLDWIKNKMKMNIERKYCKKYRKYQKNKKNRKYKKNKKNRRYTKN</sequence>
<keyword evidence="5" id="KW-0732">Signal</keyword>
<dbReference type="GO" id="GO:0004252">
    <property type="term" value="F:serine-type endopeptidase activity"/>
    <property type="evidence" value="ECO:0007669"/>
    <property type="project" value="UniProtKB-EC"/>
</dbReference>
<evidence type="ECO:0000313" key="7">
    <source>
        <dbReference type="EMBL" id="CAC5408714.1"/>
    </source>
</evidence>
<dbReference type="InterPro" id="IPR001254">
    <property type="entry name" value="Trypsin_dom"/>
</dbReference>
<dbReference type="InterPro" id="IPR033116">
    <property type="entry name" value="TRYPSIN_SER"/>
</dbReference>
<dbReference type="PROSITE" id="PS00135">
    <property type="entry name" value="TRYPSIN_SER"/>
    <property type="match status" value="1"/>
</dbReference>
<evidence type="ECO:0000256" key="1">
    <source>
        <dbReference type="ARBA" id="ARBA00022670"/>
    </source>
</evidence>
<dbReference type="SMART" id="SM00020">
    <property type="entry name" value="Tryp_SPc"/>
    <property type="match status" value="1"/>
</dbReference>
<feature type="chain" id="PRO_5026916271" evidence="5">
    <location>
        <begin position="25"/>
        <end position="297"/>
    </location>
</feature>
<dbReference type="InterPro" id="IPR001314">
    <property type="entry name" value="Peptidase_S1A"/>
</dbReference>
<dbReference type="InterPro" id="IPR009003">
    <property type="entry name" value="Peptidase_S1_PA"/>
</dbReference>
<dbReference type="PRINTS" id="PR00722">
    <property type="entry name" value="CHYMOTRYPSIN"/>
</dbReference>
<keyword evidence="8" id="KW-1185">Reference proteome</keyword>
<evidence type="ECO:0000256" key="4">
    <source>
        <dbReference type="RuleBase" id="RU363034"/>
    </source>
</evidence>
<reference evidence="7 8" key="1">
    <citation type="submission" date="2020-06" db="EMBL/GenBank/DDBJ databases">
        <authorList>
            <person name="Li R."/>
            <person name="Bekaert M."/>
        </authorList>
    </citation>
    <scope>NUCLEOTIDE SEQUENCE [LARGE SCALE GENOMIC DNA]</scope>
    <source>
        <strain evidence="8">wild</strain>
    </source>
</reference>
<dbReference type="Pfam" id="PF00089">
    <property type="entry name" value="Trypsin"/>
    <property type="match status" value="1"/>
</dbReference>
<evidence type="ECO:0000256" key="3">
    <source>
        <dbReference type="ARBA" id="ARBA00023157"/>
    </source>
</evidence>
<dbReference type="PROSITE" id="PS00134">
    <property type="entry name" value="TRYPSIN_HIS"/>
    <property type="match status" value="1"/>
</dbReference>
<feature type="signal peptide" evidence="5">
    <location>
        <begin position="1"/>
        <end position="24"/>
    </location>
</feature>
<feature type="domain" description="Peptidase S1" evidence="6">
    <location>
        <begin position="26"/>
        <end position="262"/>
    </location>
</feature>